<dbReference type="Proteomes" id="UP000292262">
    <property type="component" value="Unassembled WGS sequence"/>
</dbReference>
<proteinExistence type="predicted"/>
<accession>A0A4Q7PH18</accession>
<organism evidence="1 2">
    <name type="scientific">Aquimarina brevivitae</name>
    <dbReference type="NCBI Taxonomy" id="323412"/>
    <lineage>
        <taxon>Bacteria</taxon>
        <taxon>Pseudomonadati</taxon>
        <taxon>Bacteroidota</taxon>
        <taxon>Flavobacteriia</taxon>
        <taxon>Flavobacteriales</taxon>
        <taxon>Flavobacteriaceae</taxon>
        <taxon>Aquimarina</taxon>
    </lineage>
</organism>
<dbReference type="InterPro" id="IPR036648">
    <property type="entry name" value="CN_Hdrase_a/SCN_Hdrase_g_sf"/>
</dbReference>
<dbReference type="OrthoDB" id="1275056at2"/>
<evidence type="ECO:0000313" key="1">
    <source>
        <dbReference type="EMBL" id="RZS99437.1"/>
    </source>
</evidence>
<dbReference type="GO" id="GO:0003824">
    <property type="term" value="F:catalytic activity"/>
    <property type="evidence" value="ECO:0007669"/>
    <property type="project" value="InterPro"/>
</dbReference>
<dbReference type="Gene3D" id="3.90.330.10">
    <property type="entry name" value="Nitrile hydratase alpha /Thiocyanate hydrolase gamma"/>
    <property type="match status" value="1"/>
</dbReference>
<protein>
    <submittedName>
        <fullName evidence="1">Lactobin A/cerein 7B family class IIb bacteriocin</fullName>
    </submittedName>
</protein>
<dbReference type="GO" id="GO:0046914">
    <property type="term" value="F:transition metal ion binding"/>
    <property type="evidence" value="ECO:0007669"/>
    <property type="project" value="InterPro"/>
</dbReference>
<dbReference type="InterPro" id="IPR022513">
    <property type="entry name" value="TOMM_pelo"/>
</dbReference>
<evidence type="ECO:0000313" key="2">
    <source>
        <dbReference type="Proteomes" id="UP000292262"/>
    </source>
</evidence>
<dbReference type="SUPFAM" id="SSF56209">
    <property type="entry name" value="Nitrile hydratase alpha chain"/>
    <property type="match status" value="1"/>
</dbReference>
<dbReference type="RefSeq" id="WP_130285276.1">
    <property type="nucleotide sequence ID" value="NZ_SGXE01000001.1"/>
</dbReference>
<dbReference type="NCBIfam" id="TIGR03793">
    <property type="entry name" value="leader_NHLP"/>
    <property type="match status" value="1"/>
</dbReference>
<name>A0A4Q7PH18_9FLAO</name>
<gene>
    <name evidence="1" type="ORF">EV197_0647</name>
</gene>
<dbReference type="NCBIfam" id="TIGR03949">
    <property type="entry name" value="bact_IIb_cerein"/>
    <property type="match status" value="1"/>
</dbReference>
<dbReference type="EMBL" id="SGXE01000001">
    <property type="protein sequence ID" value="RZS99437.1"/>
    <property type="molecule type" value="Genomic_DNA"/>
</dbReference>
<reference evidence="1 2" key="1">
    <citation type="submission" date="2019-02" db="EMBL/GenBank/DDBJ databases">
        <title>Genomic Encyclopedia of Type Strains, Phase IV (KMG-IV): sequencing the most valuable type-strain genomes for metagenomic binning, comparative biology and taxonomic classification.</title>
        <authorList>
            <person name="Goeker M."/>
        </authorList>
    </citation>
    <scope>NUCLEOTIDE SEQUENCE [LARGE SCALE GENOMIC DNA]</scope>
    <source>
        <strain evidence="1 2">DSM 17196</strain>
    </source>
</reference>
<dbReference type="AlphaFoldDB" id="A0A4Q7PH18"/>
<keyword evidence="2" id="KW-1185">Reference proteome</keyword>
<dbReference type="InterPro" id="IPR023991">
    <property type="entry name" value="Bacteriocin_IIb_lactobn/cerein"/>
</dbReference>
<comment type="caution">
    <text evidence="1">The sequence shown here is derived from an EMBL/GenBank/DDBJ whole genome shotgun (WGS) entry which is preliminary data.</text>
</comment>
<sequence length="113" mass="12572">MELTREEQLHAQVIERAWNDADFKRNLIANPVETIEAEIGQKINIPEGEKLVVEDQSDDSKIYLNIPRKIDVDSLQLTEEQLEMVAGGITPTFIAFGYGFMAGVAVYAATSSD</sequence>